<feature type="region of interest" description="Disordered" evidence="7">
    <location>
        <begin position="240"/>
        <end position="261"/>
    </location>
</feature>
<keyword evidence="5" id="KW-0804">Transcription</keyword>
<organism evidence="9 10">
    <name type="scientific">Candidula unifasciata</name>
    <dbReference type="NCBI Taxonomy" id="100452"/>
    <lineage>
        <taxon>Eukaryota</taxon>
        <taxon>Metazoa</taxon>
        <taxon>Spiralia</taxon>
        <taxon>Lophotrochozoa</taxon>
        <taxon>Mollusca</taxon>
        <taxon>Gastropoda</taxon>
        <taxon>Heterobranchia</taxon>
        <taxon>Euthyneura</taxon>
        <taxon>Panpulmonata</taxon>
        <taxon>Eupulmonata</taxon>
        <taxon>Stylommatophora</taxon>
        <taxon>Helicina</taxon>
        <taxon>Helicoidea</taxon>
        <taxon>Geomitridae</taxon>
        <taxon>Candidula</taxon>
    </lineage>
</organism>
<feature type="compositionally biased region" description="Polar residues" evidence="7">
    <location>
        <begin position="751"/>
        <end position="776"/>
    </location>
</feature>
<comment type="similarity">
    <text evidence="2">Belongs to the SAP130 family.</text>
</comment>
<keyword evidence="10" id="KW-1185">Reference proteome</keyword>
<dbReference type="PANTHER" id="PTHR13497">
    <property type="entry name" value="HISTONE DEACETYLASE COMPLEX SUBUNIT SAP130"/>
    <property type="match status" value="1"/>
</dbReference>
<evidence type="ECO:0000256" key="7">
    <source>
        <dbReference type="SAM" id="MobiDB-lite"/>
    </source>
</evidence>
<keyword evidence="3" id="KW-0678">Repressor</keyword>
<dbReference type="Pfam" id="PF16014">
    <property type="entry name" value="SAP130_C"/>
    <property type="match status" value="1"/>
</dbReference>
<feature type="compositionally biased region" description="Low complexity" evidence="7">
    <location>
        <begin position="481"/>
        <end position="493"/>
    </location>
</feature>
<dbReference type="PANTHER" id="PTHR13497:SF3">
    <property type="entry name" value="HISTONE DEACETYLASE COMPLEX SUBUNIT SAP130"/>
    <property type="match status" value="1"/>
</dbReference>
<feature type="region of interest" description="Disordered" evidence="7">
    <location>
        <begin position="473"/>
        <end position="493"/>
    </location>
</feature>
<comment type="caution">
    <text evidence="9">The sequence shown here is derived from an EMBL/GenBank/DDBJ whole genome shotgun (WGS) entry which is preliminary data.</text>
</comment>
<keyword evidence="6" id="KW-0539">Nucleus</keyword>
<evidence type="ECO:0000259" key="8">
    <source>
        <dbReference type="Pfam" id="PF16014"/>
    </source>
</evidence>
<feature type="compositionally biased region" description="Low complexity" evidence="7">
    <location>
        <begin position="691"/>
        <end position="702"/>
    </location>
</feature>
<dbReference type="GO" id="GO:0070822">
    <property type="term" value="C:Sin3-type complex"/>
    <property type="evidence" value="ECO:0007669"/>
    <property type="project" value="TreeGrafter"/>
</dbReference>
<evidence type="ECO:0000256" key="2">
    <source>
        <dbReference type="ARBA" id="ARBA00007859"/>
    </source>
</evidence>
<evidence type="ECO:0000256" key="3">
    <source>
        <dbReference type="ARBA" id="ARBA00022491"/>
    </source>
</evidence>
<dbReference type="GO" id="GO:0000122">
    <property type="term" value="P:negative regulation of transcription by RNA polymerase II"/>
    <property type="evidence" value="ECO:0007669"/>
    <property type="project" value="TreeGrafter"/>
</dbReference>
<feature type="region of interest" description="Disordered" evidence="7">
    <location>
        <begin position="833"/>
        <end position="871"/>
    </location>
</feature>
<protein>
    <recommendedName>
        <fullName evidence="8">Histone deacetylase complex subunit SAP130 C-terminal domain-containing protein</fullName>
    </recommendedName>
</protein>
<evidence type="ECO:0000256" key="1">
    <source>
        <dbReference type="ARBA" id="ARBA00004123"/>
    </source>
</evidence>
<feature type="domain" description="Histone deacetylase complex subunit SAP130 C-terminal" evidence="8">
    <location>
        <begin position="807"/>
        <end position="954"/>
    </location>
</feature>
<dbReference type="AlphaFoldDB" id="A0A8S4A1T1"/>
<evidence type="ECO:0000256" key="6">
    <source>
        <dbReference type="ARBA" id="ARBA00023242"/>
    </source>
</evidence>
<evidence type="ECO:0000256" key="5">
    <source>
        <dbReference type="ARBA" id="ARBA00023163"/>
    </source>
</evidence>
<feature type="region of interest" description="Disordered" evidence="7">
    <location>
        <begin position="751"/>
        <end position="789"/>
    </location>
</feature>
<name>A0A8S4A1T1_9EUPU</name>
<feature type="region of interest" description="Disordered" evidence="7">
    <location>
        <begin position="1"/>
        <end position="26"/>
    </location>
</feature>
<evidence type="ECO:0000313" key="10">
    <source>
        <dbReference type="Proteomes" id="UP000678393"/>
    </source>
</evidence>
<evidence type="ECO:0000313" key="9">
    <source>
        <dbReference type="EMBL" id="CAG5135264.1"/>
    </source>
</evidence>
<gene>
    <name evidence="9" type="ORF">CUNI_LOCUS20822</name>
</gene>
<dbReference type="OrthoDB" id="10048604at2759"/>
<dbReference type="Proteomes" id="UP000678393">
    <property type="component" value="Unassembled WGS sequence"/>
</dbReference>
<accession>A0A8S4A1T1</accession>
<dbReference type="InterPro" id="IPR024137">
    <property type="entry name" value="His_deAcase_cplx_SAP130"/>
</dbReference>
<feature type="compositionally biased region" description="Basic and acidic residues" evidence="7">
    <location>
        <begin position="848"/>
        <end position="871"/>
    </location>
</feature>
<keyword evidence="4" id="KW-0805">Transcription regulation</keyword>
<reference evidence="9" key="1">
    <citation type="submission" date="2021-04" db="EMBL/GenBank/DDBJ databases">
        <authorList>
            <consortium name="Molecular Ecology Group"/>
        </authorList>
    </citation>
    <scope>NUCLEOTIDE SEQUENCE</scope>
</reference>
<comment type="subcellular location">
    <subcellularLocation>
        <location evidence="1">Nucleus</location>
    </subcellularLocation>
</comment>
<dbReference type="InterPro" id="IPR031963">
    <property type="entry name" value="SAP130_C"/>
</dbReference>
<proteinExistence type="inferred from homology"/>
<feature type="region of interest" description="Disordered" evidence="7">
    <location>
        <begin position="691"/>
        <end position="711"/>
    </location>
</feature>
<evidence type="ECO:0000256" key="4">
    <source>
        <dbReference type="ARBA" id="ARBA00023015"/>
    </source>
</evidence>
<dbReference type="EMBL" id="CAJHNH020008112">
    <property type="protein sequence ID" value="CAG5135264.1"/>
    <property type="molecule type" value="Genomic_DNA"/>
</dbReference>
<sequence length="1000" mass="106528">MSKNKSRGVADRKGEGSTGSESIAPRMITSQATTSCLQNLRQNPALTTGHTFIVQSHHEMKNFSKSARPIAPAPPTQTVQNLAARNVQSSQANIPSIISPALATGNNDNLVSLNFVTTTASGGLGTISHNPNAVPVTLHQTNNVFQLGSSTTAGNLSVVQQGITMLRGSNSAGQQAQSHIQAFAHSFPQVPRGTPSPAVPKSAGVLRQGPSPALQIPAGLNTLPLPIARAPLLQSIKTTTTQATRPQSPAVGGLPAPQTQPQDLSRTNFSMHGSVIPGGIAPLSMHVTLNRMDNSSVNQDSSILQSRTVTAQVQKDAPASIQQRISVSLSSDSNLHSRLTPELARSTLPFSGSAKVTHPSFVPQPKVVSAQQGASIKTVNLAVTTPVMINSINPTLTTATTTVASTTPIPIAKVTPQRQFPMGSIPSSPAALPHVSSSLSAVSVTVSHTSMTTTSLPSSTSLAGTLSANISDTGPLRHEQGGISSTQSSTGGILISDFPNRPPGSIITMTTLPSSIQGNNSPLVVSQGESRSTNQNQQQFDVKPGDSMWLQHYVLTQAPLVPQPAQIVRPGANTFAFLPSQGKILAQTPNLAATQLAAMSVASTSNVRFNSGPVMMVEQLRQHHQQHPVQSPFSAGTTTVGGISDKAANLLSRSTMASSIYTTSASVQSHIPGAGGGVGSNAVTGGLSAVPVSNPSSSPRPSILRKRTSETAGIVIRKPNFNLNQENRCHSPPRVDTNITSVCSPKISIKNFSPVSENSQSSTDTALSSNDATTPTHNHHDKGKGDGEDCLQHSPVSLCVVNNIPASPAVSHAESVSEASPRKRARKQLLHVSEELKDNTSSSEEELEKNAHRHREDSVKEQNHLDKEIRGEYTDEEGVRWVLNKPKPTYVLLQPDFINSKTKNNHFIRYSDVKPKEERRPTVNELSNQRSIMQKVNGWKLYFSASQLEELANIQRCQLIQSQLSEAMAAMIRTLEHKPRIQEIVNKHMSKRPIKKKERT</sequence>